<dbReference type="Proteomes" id="UP000887568">
    <property type="component" value="Unplaced"/>
</dbReference>
<dbReference type="PROSITE" id="PS50294">
    <property type="entry name" value="WD_REPEATS_REGION"/>
    <property type="match status" value="1"/>
</dbReference>
<dbReference type="OMA" id="WENYICV"/>
<organism evidence="5 6">
    <name type="scientific">Patiria miniata</name>
    <name type="common">Bat star</name>
    <name type="synonym">Asterina miniata</name>
    <dbReference type="NCBI Taxonomy" id="46514"/>
    <lineage>
        <taxon>Eukaryota</taxon>
        <taxon>Metazoa</taxon>
        <taxon>Echinodermata</taxon>
        <taxon>Eleutherozoa</taxon>
        <taxon>Asterozoa</taxon>
        <taxon>Asteroidea</taxon>
        <taxon>Valvatacea</taxon>
        <taxon>Valvatida</taxon>
        <taxon>Asterinidae</taxon>
        <taxon>Patiria</taxon>
    </lineage>
</organism>
<reference evidence="5" key="1">
    <citation type="submission" date="2022-11" db="UniProtKB">
        <authorList>
            <consortium name="EnsemblMetazoa"/>
        </authorList>
    </citation>
    <scope>IDENTIFICATION</scope>
</reference>
<dbReference type="InterPro" id="IPR036322">
    <property type="entry name" value="WD40_repeat_dom_sf"/>
</dbReference>
<dbReference type="InterPro" id="IPR050630">
    <property type="entry name" value="WD_repeat_EMAP"/>
</dbReference>
<keyword evidence="2" id="KW-0677">Repeat</keyword>
<dbReference type="PANTHER" id="PTHR13720">
    <property type="entry name" value="WD-40 REPEAT PROTEIN"/>
    <property type="match status" value="1"/>
</dbReference>
<dbReference type="SUPFAM" id="SSF50978">
    <property type="entry name" value="WD40 repeat-like"/>
    <property type="match status" value="1"/>
</dbReference>
<dbReference type="SMART" id="SM00320">
    <property type="entry name" value="WD40"/>
    <property type="match status" value="3"/>
</dbReference>
<dbReference type="RefSeq" id="XP_038070732.1">
    <property type="nucleotide sequence ID" value="XM_038214804.1"/>
</dbReference>
<dbReference type="Pfam" id="PF21031">
    <property type="entry name" value="WDR54"/>
    <property type="match status" value="1"/>
</dbReference>
<dbReference type="PANTHER" id="PTHR13720:SF40">
    <property type="entry name" value="WD REPEAT-CONTAINING PROTEIN 54"/>
    <property type="match status" value="1"/>
</dbReference>
<keyword evidence="1 3" id="KW-0853">WD repeat</keyword>
<name>A0A914B3X6_PATMI</name>
<evidence type="ECO:0000256" key="2">
    <source>
        <dbReference type="ARBA" id="ARBA00022737"/>
    </source>
</evidence>
<dbReference type="GeneID" id="119739753"/>
<dbReference type="GO" id="GO:0031514">
    <property type="term" value="C:motile cilium"/>
    <property type="evidence" value="ECO:0007669"/>
    <property type="project" value="TreeGrafter"/>
</dbReference>
<dbReference type="PROSITE" id="PS50082">
    <property type="entry name" value="WD_REPEATS_2"/>
    <property type="match status" value="1"/>
</dbReference>
<evidence type="ECO:0000256" key="1">
    <source>
        <dbReference type="ARBA" id="ARBA00022574"/>
    </source>
</evidence>
<dbReference type="AlphaFoldDB" id="A0A914B3X6"/>
<dbReference type="InterPro" id="IPR049546">
    <property type="entry name" value="WDR54_beta_prop"/>
</dbReference>
<dbReference type="EnsemblMetazoa" id="XM_038214804.1">
    <property type="protein sequence ID" value="XP_038070732.1"/>
    <property type="gene ID" value="LOC119739753"/>
</dbReference>
<proteinExistence type="predicted"/>
<accession>A0A914B3X6</accession>
<evidence type="ECO:0000256" key="3">
    <source>
        <dbReference type="PROSITE-ProRule" id="PRU00221"/>
    </source>
</evidence>
<evidence type="ECO:0000313" key="5">
    <source>
        <dbReference type="EnsemblMetazoa" id="XP_038070732.1"/>
    </source>
</evidence>
<dbReference type="InterPro" id="IPR015943">
    <property type="entry name" value="WD40/YVTN_repeat-like_dom_sf"/>
</dbReference>
<evidence type="ECO:0000313" key="6">
    <source>
        <dbReference type="Proteomes" id="UP000887568"/>
    </source>
</evidence>
<evidence type="ECO:0000259" key="4">
    <source>
        <dbReference type="Pfam" id="PF21031"/>
    </source>
</evidence>
<protein>
    <recommendedName>
        <fullName evidence="4">WD repeat-containing protein 54 beta-propeller domain-containing protein</fullName>
    </recommendedName>
</protein>
<feature type="repeat" description="WD" evidence="3">
    <location>
        <begin position="242"/>
        <end position="283"/>
    </location>
</feature>
<dbReference type="Gene3D" id="2.130.10.10">
    <property type="entry name" value="YVTN repeat-like/Quinoprotein amine dehydrogenase"/>
    <property type="match status" value="1"/>
</dbReference>
<dbReference type="InterPro" id="IPR001680">
    <property type="entry name" value="WD40_rpt"/>
</dbReference>
<dbReference type="OrthoDB" id="756370at2759"/>
<feature type="domain" description="WD repeat-containing protein 54 beta-propeller" evidence="4">
    <location>
        <begin position="1"/>
        <end position="322"/>
    </location>
</feature>
<keyword evidence="6" id="KW-1185">Reference proteome</keyword>
<sequence>MFQKSKPIHMKGTASLLYNNLTVLNSPEKNMTTYAVVHKSVVCMASCASDTSNVSHKQVACKDPSPTPQSTMILQAKFCQLPSRTLLVLCYQRGIQVYEPDGSALVFWHALVHIDPSVGMSFARGIAAVHDSYIAIGTSTAQVLIFNVPARGTNVTLSESLTGHSYPISALAGDGAIMASADDSGCIMVWQARQNFTRVCRINGGGVTCSSVCFFDGLVIGGFGSGHIRVFDAMRGTLVSEICAHAKWIHAIDIAPTAGLLLSTSEDTFVRVWSVSKDGDVTQIQLMFSESVSDTQLSGAQFTNKSGRSFALSGYDLNEVVCYNQKV</sequence>